<dbReference type="Proteomes" id="UP001205601">
    <property type="component" value="Unassembled WGS sequence"/>
</dbReference>
<comment type="caution">
    <text evidence="2">The sequence shown here is derived from an EMBL/GenBank/DDBJ whole genome shotgun (WGS) entry which is preliminary data.</text>
</comment>
<keyword evidence="1" id="KW-0732">Signal</keyword>
<proteinExistence type="predicted"/>
<name>A0ABT2NKY4_9RHOB</name>
<dbReference type="InterPro" id="IPR008311">
    <property type="entry name" value="UCP028101"/>
</dbReference>
<protein>
    <submittedName>
        <fullName evidence="2">DUF1513 domain-containing protein</fullName>
    </submittedName>
</protein>
<dbReference type="InterPro" id="IPR006311">
    <property type="entry name" value="TAT_signal"/>
</dbReference>
<organism evidence="2 3">
    <name type="scientific">Albidovulum sediminis</name>
    <dbReference type="NCBI Taxonomy" id="3066345"/>
    <lineage>
        <taxon>Bacteria</taxon>
        <taxon>Pseudomonadati</taxon>
        <taxon>Pseudomonadota</taxon>
        <taxon>Alphaproteobacteria</taxon>
        <taxon>Rhodobacterales</taxon>
        <taxon>Paracoccaceae</taxon>
        <taxon>Albidovulum</taxon>
    </lineage>
</organism>
<feature type="chain" id="PRO_5046940035" evidence="1">
    <location>
        <begin position="24"/>
        <end position="357"/>
    </location>
</feature>
<dbReference type="Pfam" id="PF07433">
    <property type="entry name" value="DUF1513"/>
    <property type="match status" value="1"/>
</dbReference>
<evidence type="ECO:0000256" key="1">
    <source>
        <dbReference type="SAM" id="SignalP"/>
    </source>
</evidence>
<dbReference type="EMBL" id="JAOCQF010000001">
    <property type="protein sequence ID" value="MCT8328160.1"/>
    <property type="molecule type" value="Genomic_DNA"/>
</dbReference>
<dbReference type="RefSeq" id="WP_261493603.1">
    <property type="nucleotide sequence ID" value="NZ_JAOCQF010000001.1"/>
</dbReference>
<dbReference type="PIRSF" id="PIRSF028101">
    <property type="entry name" value="UCP028101"/>
    <property type="match status" value="1"/>
</dbReference>
<gene>
    <name evidence="2" type="ORF">N5I32_01380</name>
</gene>
<dbReference type="SUPFAM" id="SSF50969">
    <property type="entry name" value="YVTN repeat-like/Quinoprotein amine dehydrogenase"/>
    <property type="match status" value="1"/>
</dbReference>
<sequence>MTSRRRFLGTVLAAAALPRLGWADAGSPAFLAAAQEPDGTHALFGLTEEGADLFRVPLPARGHAAAAHPEAPEAVAFARRPGTYALVLNCATGAVTARLAAAPGRAFNGHGAFSMDGAVLYTSEVEAATGEGRIALWSRPDGYRLIGEIASGGIGPHEIRRLPGSEVLAVANGGIRTGPGDRDKLNLDTMAPNLTYLSPDGRVEDQARLAPDLHRASIRHLAIDALGTVAFAMQWEGAEDQAPALLGFHRLNGGAPRLAKAPDDLHRAMRGYAGSIAVFDAGRQVAISSPKGGRVQVFGSDGRFAHEILRADVCGIAAAGARLVMTDGFGAFVVTEGGRPVAHTRAPRAWDNHIVAL</sequence>
<keyword evidence="3" id="KW-1185">Reference proteome</keyword>
<dbReference type="InterPro" id="IPR011044">
    <property type="entry name" value="Quino_amine_DH_bsu"/>
</dbReference>
<evidence type="ECO:0000313" key="2">
    <source>
        <dbReference type="EMBL" id="MCT8328160.1"/>
    </source>
</evidence>
<reference evidence="3" key="1">
    <citation type="submission" date="2023-07" db="EMBL/GenBank/DDBJ databases">
        <title>Defluviimonas sediminis sp. nov., isolated from mangrove sediment.</title>
        <authorList>
            <person name="Liu L."/>
            <person name="Li J."/>
            <person name="Huang Y."/>
            <person name="Pan J."/>
            <person name="Li M."/>
        </authorList>
    </citation>
    <scope>NUCLEOTIDE SEQUENCE [LARGE SCALE GENOMIC DNA]</scope>
    <source>
        <strain evidence="3">FT324</strain>
    </source>
</reference>
<evidence type="ECO:0000313" key="3">
    <source>
        <dbReference type="Proteomes" id="UP001205601"/>
    </source>
</evidence>
<accession>A0ABT2NKY4</accession>
<feature type="signal peptide" evidence="1">
    <location>
        <begin position="1"/>
        <end position="23"/>
    </location>
</feature>
<dbReference type="PROSITE" id="PS51318">
    <property type="entry name" value="TAT"/>
    <property type="match status" value="1"/>
</dbReference>